<evidence type="ECO:0000313" key="2">
    <source>
        <dbReference type="EMBL" id="MPC99386.1"/>
    </source>
</evidence>
<proteinExistence type="predicted"/>
<organism evidence="2 3">
    <name type="scientific">Portunus trituberculatus</name>
    <name type="common">Swimming crab</name>
    <name type="synonym">Neptunus trituberculatus</name>
    <dbReference type="NCBI Taxonomy" id="210409"/>
    <lineage>
        <taxon>Eukaryota</taxon>
        <taxon>Metazoa</taxon>
        <taxon>Ecdysozoa</taxon>
        <taxon>Arthropoda</taxon>
        <taxon>Crustacea</taxon>
        <taxon>Multicrustacea</taxon>
        <taxon>Malacostraca</taxon>
        <taxon>Eumalacostraca</taxon>
        <taxon>Eucarida</taxon>
        <taxon>Decapoda</taxon>
        <taxon>Pleocyemata</taxon>
        <taxon>Brachyura</taxon>
        <taxon>Eubrachyura</taxon>
        <taxon>Portunoidea</taxon>
        <taxon>Portunidae</taxon>
        <taxon>Portuninae</taxon>
        <taxon>Portunus</taxon>
    </lineage>
</organism>
<evidence type="ECO:0000313" key="3">
    <source>
        <dbReference type="Proteomes" id="UP000324222"/>
    </source>
</evidence>
<comment type="caution">
    <text evidence="2">The sequence shown here is derived from an EMBL/GenBank/DDBJ whole genome shotgun (WGS) entry which is preliminary data.</text>
</comment>
<evidence type="ECO:0000256" key="1">
    <source>
        <dbReference type="SAM" id="MobiDB-lite"/>
    </source>
</evidence>
<name>A0A5B7JYL6_PORTR</name>
<gene>
    <name evidence="2" type="ORF">E2C01_094797</name>
</gene>
<protein>
    <submittedName>
        <fullName evidence="2">Uncharacterized protein</fullName>
    </submittedName>
</protein>
<feature type="region of interest" description="Disordered" evidence="1">
    <location>
        <begin position="28"/>
        <end position="47"/>
    </location>
</feature>
<reference evidence="2 3" key="1">
    <citation type="submission" date="2019-05" db="EMBL/GenBank/DDBJ databases">
        <title>Another draft genome of Portunus trituberculatus and its Hox gene families provides insights of decapod evolution.</title>
        <authorList>
            <person name="Jeong J.-H."/>
            <person name="Song I."/>
            <person name="Kim S."/>
            <person name="Choi T."/>
            <person name="Kim D."/>
            <person name="Ryu S."/>
            <person name="Kim W."/>
        </authorList>
    </citation>
    <scope>NUCLEOTIDE SEQUENCE [LARGE SCALE GENOMIC DNA]</scope>
    <source>
        <tissue evidence="2">Muscle</tissue>
    </source>
</reference>
<sequence length="103" mass="11133">MDTNTNTNKTEAFGSNCVESGFVLPPRDTPAGQPALPVTPGGSPVTPQHRVTCLRPVKVHRFIRFASIPGTMTSTLTSSLYTGPDGVSEKYFVFFFPAVMKIL</sequence>
<dbReference type="EMBL" id="VSRR010118145">
    <property type="protein sequence ID" value="MPC99386.1"/>
    <property type="molecule type" value="Genomic_DNA"/>
</dbReference>
<keyword evidence="3" id="KW-1185">Reference proteome</keyword>
<dbReference type="AlphaFoldDB" id="A0A5B7JYL6"/>
<dbReference type="Proteomes" id="UP000324222">
    <property type="component" value="Unassembled WGS sequence"/>
</dbReference>
<accession>A0A5B7JYL6</accession>